<dbReference type="Pfam" id="PF02936">
    <property type="entry name" value="COX4"/>
    <property type="match status" value="1"/>
</dbReference>
<evidence type="ECO:0000256" key="1">
    <source>
        <dbReference type="ARBA" id="ARBA00004434"/>
    </source>
</evidence>
<dbReference type="InterPro" id="IPR013288">
    <property type="entry name" value="Cyt_c_oxidase_su4"/>
</dbReference>
<proteinExistence type="inferred from homology"/>
<keyword evidence="3 10" id="KW-0812">Transmembrane</keyword>
<organism evidence="11 12">
    <name type="scientific">Orchesella cincta</name>
    <name type="common">Springtail</name>
    <name type="synonym">Podura cincta</name>
    <dbReference type="NCBI Taxonomy" id="48709"/>
    <lineage>
        <taxon>Eukaryota</taxon>
        <taxon>Metazoa</taxon>
        <taxon>Ecdysozoa</taxon>
        <taxon>Arthropoda</taxon>
        <taxon>Hexapoda</taxon>
        <taxon>Collembola</taxon>
        <taxon>Entomobryomorpha</taxon>
        <taxon>Entomobryoidea</taxon>
        <taxon>Orchesellidae</taxon>
        <taxon>Orchesellinae</taxon>
        <taxon>Orchesella</taxon>
    </lineage>
</organism>
<name>A0A1D2MHF4_ORCCI</name>
<evidence type="ECO:0000256" key="8">
    <source>
        <dbReference type="ARBA" id="ARBA00023128"/>
    </source>
</evidence>
<evidence type="ECO:0000256" key="2">
    <source>
        <dbReference type="ARBA" id="ARBA00008135"/>
    </source>
</evidence>
<dbReference type="FunFam" id="1.10.442.10:FF:000001">
    <property type="entry name" value="Cytochrome c oxidase subunit 4 isoform 1"/>
    <property type="match status" value="1"/>
</dbReference>
<dbReference type="InterPro" id="IPR036639">
    <property type="entry name" value="Cyt_c_oxidase_su4_sf"/>
</dbReference>
<comment type="pathway">
    <text evidence="10">Energy metabolism; oxidative phosphorylation.</text>
</comment>
<dbReference type="AlphaFoldDB" id="A0A1D2MHF4"/>
<comment type="function">
    <text evidence="10">Component of the cytochrome c oxidase, the last enzyme in the mitochondrial electron transport chain which drives oxidative phosphorylation.</text>
</comment>
<dbReference type="EMBL" id="LJIJ01001230">
    <property type="protein sequence ID" value="ODM92437.1"/>
    <property type="molecule type" value="Genomic_DNA"/>
</dbReference>
<dbReference type="STRING" id="48709.A0A1D2MHF4"/>
<accession>A0A1D2MHF4</accession>
<gene>
    <name evidence="11" type="ORF">Ocin01_14239</name>
</gene>
<feature type="transmembrane region" description="Helical" evidence="10">
    <location>
        <begin position="111"/>
        <end position="128"/>
    </location>
</feature>
<dbReference type="OMA" id="HGVSSKW"/>
<dbReference type="SUPFAM" id="SSF81406">
    <property type="entry name" value="Mitochondrial cytochrome c oxidase subunit IV"/>
    <property type="match status" value="1"/>
</dbReference>
<comment type="caution">
    <text evidence="11">The sequence shown here is derived from an EMBL/GenBank/DDBJ whole genome shotgun (WGS) entry which is preliminary data.</text>
</comment>
<evidence type="ECO:0000256" key="4">
    <source>
        <dbReference type="ARBA" id="ARBA00022792"/>
    </source>
</evidence>
<keyword evidence="4 10" id="KW-0999">Mitochondrion inner membrane</keyword>
<evidence type="ECO:0000256" key="3">
    <source>
        <dbReference type="ARBA" id="ARBA00022692"/>
    </source>
</evidence>
<dbReference type="GO" id="GO:0045277">
    <property type="term" value="C:respiratory chain complex IV"/>
    <property type="evidence" value="ECO:0007669"/>
    <property type="project" value="InterPro"/>
</dbReference>
<keyword evidence="9 10" id="KW-0472">Membrane</keyword>
<keyword evidence="6 10" id="KW-1133">Transmembrane helix</keyword>
<evidence type="ECO:0000256" key="10">
    <source>
        <dbReference type="RuleBase" id="RU367145"/>
    </source>
</evidence>
<dbReference type="UniPathway" id="UPA00705"/>
<dbReference type="PANTHER" id="PTHR10707:SF10">
    <property type="entry name" value="CYTOCHROME C OXIDASE SUBUNIT 4"/>
    <property type="match status" value="1"/>
</dbReference>
<evidence type="ECO:0000313" key="12">
    <source>
        <dbReference type="Proteomes" id="UP000094527"/>
    </source>
</evidence>
<dbReference type="PANTHER" id="PTHR10707">
    <property type="entry name" value="CYTOCHROME C OXIDASE SUBUNIT IV"/>
    <property type="match status" value="1"/>
</dbReference>
<evidence type="ECO:0000256" key="6">
    <source>
        <dbReference type="ARBA" id="ARBA00022989"/>
    </source>
</evidence>
<sequence>MALLRVIPRKATPSVFMQQVARLHNIERDKIGNREVVGWGINGMYSYVDHIAFPMPAIRFKENSPEIMALKEREKGDWKKLSVEDKKALYRASFCQTYSEMRAPDGRWKSITGWVLFGISCSFWIYIWEKLFVYPPMPDTITNIEKRQAQLKRMIDIRVDPIDGLSSKWDYENNRWKK</sequence>
<keyword evidence="7" id="KW-0560">Oxidoreductase</keyword>
<dbReference type="InterPro" id="IPR004203">
    <property type="entry name" value="Cyt_c_oxidase_su4_fam"/>
</dbReference>
<keyword evidence="5" id="KW-0809">Transit peptide</keyword>
<evidence type="ECO:0000313" key="11">
    <source>
        <dbReference type="EMBL" id="ODM92437.1"/>
    </source>
</evidence>
<dbReference type="Gene3D" id="1.10.442.10">
    <property type="entry name" value="Cytochrome c oxidase subunit IV"/>
    <property type="match status" value="1"/>
</dbReference>
<comment type="similarity">
    <text evidence="2 10">Belongs to the cytochrome c oxidase IV family.</text>
</comment>
<evidence type="ECO:0000256" key="9">
    <source>
        <dbReference type="ARBA" id="ARBA00023136"/>
    </source>
</evidence>
<dbReference type="GO" id="GO:0006123">
    <property type="term" value="P:mitochondrial electron transport, cytochrome c to oxygen"/>
    <property type="evidence" value="ECO:0007669"/>
    <property type="project" value="InterPro"/>
</dbReference>
<dbReference type="OrthoDB" id="186013at2759"/>
<evidence type="ECO:0000256" key="7">
    <source>
        <dbReference type="ARBA" id="ARBA00023002"/>
    </source>
</evidence>
<reference evidence="11 12" key="1">
    <citation type="journal article" date="2016" name="Genome Biol. Evol.">
        <title>Gene Family Evolution Reflects Adaptation to Soil Environmental Stressors in the Genome of the Collembolan Orchesella cincta.</title>
        <authorList>
            <person name="Faddeeva-Vakhrusheva A."/>
            <person name="Derks M.F."/>
            <person name="Anvar S.Y."/>
            <person name="Agamennone V."/>
            <person name="Suring W."/>
            <person name="Smit S."/>
            <person name="van Straalen N.M."/>
            <person name="Roelofs D."/>
        </authorList>
    </citation>
    <scope>NUCLEOTIDE SEQUENCE [LARGE SCALE GENOMIC DNA]</scope>
    <source>
        <tissue evidence="11">Mixed pool</tissue>
    </source>
</reference>
<keyword evidence="8 10" id="KW-0496">Mitochondrion</keyword>
<dbReference type="GO" id="GO:0005743">
    <property type="term" value="C:mitochondrial inner membrane"/>
    <property type="evidence" value="ECO:0007669"/>
    <property type="project" value="UniProtKB-SubCell"/>
</dbReference>
<protein>
    <recommendedName>
        <fullName evidence="10">Cytochrome c oxidase subunit 4</fullName>
    </recommendedName>
</protein>
<dbReference type="GO" id="GO:0016491">
    <property type="term" value="F:oxidoreductase activity"/>
    <property type="evidence" value="ECO:0007669"/>
    <property type="project" value="UniProtKB-KW"/>
</dbReference>
<evidence type="ECO:0000256" key="5">
    <source>
        <dbReference type="ARBA" id="ARBA00022946"/>
    </source>
</evidence>
<dbReference type="Proteomes" id="UP000094527">
    <property type="component" value="Unassembled WGS sequence"/>
</dbReference>
<comment type="subcellular location">
    <subcellularLocation>
        <location evidence="1 10">Mitochondrion inner membrane</location>
        <topology evidence="1 10">Single-pass membrane protein</topology>
    </subcellularLocation>
</comment>
<keyword evidence="12" id="KW-1185">Reference proteome</keyword>
<dbReference type="CDD" id="cd00922">
    <property type="entry name" value="Cyt_c_Oxidase_IV"/>
    <property type="match status" value="1"/>
</dbReference>
<dbReference type="PRINTS" id="PR01873">
    <property type="entry name" value="CYTCOXIDASE4"/>
</dbReference>
<comment type="subunit">
    <text evidence="10">Component of the cytochrome c oxidase (complex IV, CIV), a multisubunit enzyme composed of 14 subunits.</text>
</comment>